<dbReference type="Proteomes" id="UP000466442">
    <property type="component" value="Unassembled WGS sequence"/>
</dbReference>
<protein>
    <submittedName>
        <fullName evidence="3">Uncharacterized protein</fullName>
    </submittedName>
</protein>
<gene>
    <name evidence="3" type="ORF">GE061_015634</name>
</gene>
<evidence type="ECO:0000256" key="1">
    <source>
        <dbReference type="SAM" id="Coils"/>
    </source>
</evidence>
<name>A0A8S9XNL1_APOLU</name>
<evidence type="ECO:0000256" key="2">
    <source>
        <dbReference type="SAM" id="MobiDB-lite"/>
    </source>
</evidence>
<feature type="region of interest" description="Disordered" evidence="2">
    <location>
        <begin position="23"/>
        <end position="45"/>
    </location>
</feature>
<dbReference type="EMBL" id="WIXP02000006">
    <property type="protein sequence ID" value="KAF6209881.1"/>
    <property type="molecule type" value="Genomic_DNA"/>
</dbReference>
<comment type="caution">
    <text evidence="3">The sequence shown here is derived from an EMBL/GenBank/DDBJ whole genome shotgun (WGS) entry which is preliminary data.</text>
</comment>
<reference evidence="3" key="1">
    <citation type="journal article" date="2021" name="Mol. Ecol. Resour.">
        <title>Apolygus lucorum genome provides insights into omnivorousness and mesophyll feeding.</title>
        <authorList>
            <person name="Liu Y."/>
            <person name="Liu H."/>
            <person name="Wang H."/>
            <person name="Huang T."/>
            <person name="Liu B."/>
            <person name="Yang B."/>
            <person name="Yin L."/>
            <person name="Li B."/>
            <person name="Zhang Y."/>
            <person name="Zhang S."/>
            <person name="Jiang F."/>
            <person name="Zhang X."/>
            <person name="Ren Y."/>
            <person name="Wang B."/>
            <person name="Wang S."/>
            <person name="Lu Y."/>
            <person name="Wu K."/>
            <person name="Fan W."/>
            <person name="Wang G."/>
        </authorList>
    </citation>
    <scope>NUCLEOTIDE SEQUENCE</scope>
    <source>
        <strain evidence="3">12Hb</strain>
    </source>
</reference>
<proteinExistence type="predicted"/>
<keyword evidence="1" id="KW-0175">Coiled coil</keyword>
<keyword evidence="4" id="KW-1185">Reference proteome</keyword>
<sequence>MFYGGMRYSPTAAENALNSTYDYQDDPVITQPDFEQKPEKAGSDGKLESIYSCDSILEQSDYTDCDVDDDPFDHRVKKYLEAHGTEMKLPMANPMQQYEELKIAQVLSRGKLTEKRAKRKFENLKKSLRPHKIVTSDYQEAKDLLKELNSYINKRKKPMTKEQLALKKMAWLKNITHEEVRWIKETDSTNLHPRCDSEEKKMIFDVRKFMKDLVSSSSEEEKELHDYESSGDESIDFSKLHKLRFLFPGTKKGETLKSMPNSSASGRKTKFDTKSGRHRNPNIKRKKISFQKKSSRRKNAKNGKCSAIKNPEELKIAKKELIIMYKELFLHKLQYHAYRMNKDKNLMKHRLFRIWSNRQADGLEKMELDIVRRKARLELRMQRVRSQEVRKSPTRKKKKPLIIPEIQKATHKRWARTTECMREREKLLIKNRGSNFLAGLLGNRAKIKTRRVLKKELPEMPSNIGEPPPPPRTNKKILKIISKFMESKRPVMTYGDFLRILEGDTSFILDEGFEESKQSETNKKQQDVGDVKSTESRRCREWDAFIKKDKDINCPFLTKRELKDYLNMVNEKFYPDPDFKLAKELVSIDEKALAFQAPKLLKLNYSLMDLEKDTNKAENAKCAQSRAIYFFQYKSEFTPIDLQVAFEQYVYGNVGLGQESHDHPKGCLLIYSNVKLVIAMIEGPVDHLFYHFAGFKNSQLIKFIEQGRVLYACERVSRILNQWLSIVLSPPPGEITYFNNSKKILHRVAEARVNSFKTKLHNLYTYLSKITGKISKYKDKDDETMPSNMQAQLTPCPCQHCEPEERPGGCDPSSKLTEPKDNFGDLNTTLHELLPSPALVGYLLKYKKLKTIERFLDEFIMQPEIESEDEKYNVVEDAVLCNFVDSDDEKAKPQLIKEIKRGCKEREVILKCQEDLMDALDQTEVRAPWVKYYDTKLFIPKLAKVQVRKKGDPSSRGMDVDQLVDSDDVLWAGQKKSTIKRKNNMSSGVMKTRNLKLGGSSKFSRHWNRILAEKSQKVWSNGKAGKNMVSKESIIQESENEVEALLTELEEEVYEAFGEDMEWPRLKRFERWGEFPERFGEERYPLDFPLMEWGGEVDQIRLQTPRTELLDEQVLSEIEGVFTEYTSLVPEDVETIPEAPPVTATSLNRHFH</sequence>
<organism evidence="3 4">
    <name type="scientific">Apolygus lucorum</name>
    <name type="common">Small green plant bug</name>
    <name type="synonym">Lygocoris lucorum</name>
    <dbReference type="NCBI Taxonomy" id="248454"/>
    <lineage>
        <taxon>Eukaryota</taxon>
        <taxon>Metazoa</taxon>
        <taxon>Ecdysozoa</taxon>
        <taxon>Arthropoda</taxon>
        <taxon>Hexapoda</taxon>
        <taxon>Insecta</taxon>
        <taxon>Pterygota</taxon>
        <taxon>Neoptera</taxon>
        <taxon>Paraneoptera</taxon>
        <taxon>Hemiptera</taxon>
        <taxon>Heteroptera</taxon>
        <taxon>Panheteroptera</taxon>
        <taxon>Cimicomorpha</taxon>
        <taxon>Miridae</taxon>
        <taxon>Mirini</taxon>
        <taxon>Apolygus</taxon>
    </lineage>
</organism>
<dbReference type="AlphaFoldDB" id="A0A8S9XNL1"/>
<accession>A0A8S9XNL1</accession>
<feature type="compositionally biased region" description="Basic and acidic residues" evidence="2">
    <location>
        <begin position="34"/>
        <end position="45"/>
    </location>
</feature>
<evidence type="ECO:0000313" key="3">
    <source>
        <dbReference type="EMBL" id="KAF6209881.1"/>
    </source>
</evidence>
<feature type="coiled-coil region" evidence="1">
    <location>
        <begin position="1028"/>
        <end position="1055"/>
    </location>
</feature>
<feature type="region of interest" description="Disordered" evidence="2">
    <location>
        <begin position="254"/>
        <end position="284"/>
    </location>
</feature>
<evidence type="ECO:0000313" key="4">
    <source>
        <dbReference type="Proteomes" id="UP000466442"/>
    </source>
</evidence>